<dbReference type="Pfam" id="PF01066">
    <property type="entry name" value="CDP-OH_P_transf"/>
    <property type="match status" value="1"/>
</dbReference>
<evidence type="ECO:0000256" key="6">
    <source>
        <dbReference type="ARBA" id="ARBA00022516"/>
    </source>
</evidence>
<feature type="transmembrane region" description="Helical" evidence="15">
    <location>
        <begin position="97"/>
        <end position="115"/>
    </location>
</feature>
<evidence type="ECO:0000256" key="15">
    <source>
        <dbReference type="SAM" id="Phobius"/>
    </source>
</evidence>
<comment type="subcellular location">
    <subcellularLocation>
        <location evidence="1">Membrane</location>
        <topology evidence="1">Multi-pass membrane protein</topology>
    </subcellularLocation>
</comment>
<evidence type="ECO:0000256" key="8">
    <source>
        <dbReference type="ARBA" id="ARBA00022692"/>
    </source>
</evidence>
<dbReference type="InterPro" id="IPR043130">
    <property type="entry name" value="CDP-OH_PTrfase_TM_dom"/>
</dbReference>
<evidence type="ECO:0000256" key="12">
    <source>
        <dbReference type="ARBA" id="ARBA00023209"/>
    </source>
</evidence>
<keyword evidence="11 15" id="KW-0472">Membrane</keyword>
<accession>A0A9X4BG17</accession>
<dbReference type="RefSeq" id="WP_263543321.1">
    <property type="nucleotide sequence ID" value="NZ_JAOVZO020000003.1"/>
</dbReference>
<keyword evidence="6" id="KW-0444">Lipid biosynthesis</keyword>
<feature type="transmembrane region" description="Helical" evidence="15">
    <location>
        <begin position="69"/>
        <end position="91"/>
    </location>
</feature>
<evidence type="ECO:0000256" key="1">
    <source>
        <dbReference type="ARBA" id="ARBA00004141"/>
    </source>
</evidence>
<evidence type="ECO:0000313" key="16">
    <source>
        <dbReference type="EMBL" id="MDC8012060.1"/>
    </source>
</evidence>
<dbReference type="AlphaFoldDB" id="A0A9X4BG17"/>
<organism evidence="16 17">
    <name type="scientific">Tahibacter soli</name>
    <dbReference type="NCBI Taxonomy" id="2983605"/>
    <lineage>
        <taxon>Bacteria</taxon>
        <taxon>Pseudomonadati</taxon>
        <taxon>Pseudomonadota</taxon>
        <taxon>Gammaproteobacteria</taxon>
        <taxon>Lysobacterales</taxon>
        <taxon>Rhodanobacteraceae</taxon>
        <taxon>Tahibacter</taxon>
    </lineage>
</organism>
<comment type="catalytic activity">
    <reaction evidence="14">
        <text>a CDP-1,2-diacyl-sn-glycerol + sn-glycerol 3-phosphate = a 1,2-diacyl-sn-glycero-3-phospho-(1'-sn-glycero-3'-phosphate) + CMP + H(+)</text>
        <dbReference type="Rhea" id="RHEA:12593"/>
        <dbReference type="ChEBI" id="CHEBI:15378"/>
        <dbReference type="ChEBI" id="CHEBI:57597"/>
        <dbReference type="ChEBI" id="CHEBI:58332"/>
        <dbReference type="ChEBI" id="CHEBI:60110"/>
        <dbReference type="ChEBI" id="CHEBI:60377"/>
        <dbReference type="EC" id="2.7.8.5"/>
    </reaction>
</comment>
<keyword evidence="13" id="KW-1208">Phospholipid metabolism</keyword>
<comment type="pathway">
    <text evidence="2">Phospholipid metabolism; phosphatidylglycerol biosynthesis; phosphatidylglycerol from CDP-diacylglycerol: step 1/2.</text>
</comment>
<keyword evidence="7" id="KW-0808">Transferase</keyword>
<dbReference type="PANTHER" id="PTHR14269:SF60">
    <property type="entry name" value="CARDIOLIPIN SYNTHASE (CMP-FORMING)"/>
    <property type="match status" value="1"/>
</dbReference>
<evidence type="ECO:0000256" key="14">
    <source>
        <dbReference type="ARBA" id="ARBA00048586"/>
    </source>
</evidence>
<dbReference type="InterPro" id="IPR050324">
    <property type="entry name" value="CDP-alcohol_PTase-I"/>
</dbReference>
<dbReference type="Gene3D" id="1.20.120.1760">
    <property type="match status" value="1"/>
</dbReference>
<name>A0A9X4BG17_9GAMM</name>
<evidence type="ECO:0000256" key="9">
    <source>
        <dbReference type="ARBA" id="ARBA00022989"/>
    </source>
</evidence>
<keyword evidence="8 15" id="KW-0812">Transmembrane</keyword>
<evidence type="ECO:0000256" key="11">
    <source>
        <dbReference type="ARBA" id="ARBA00023136"/>
    </source>
</evidence>
<keyword evidence="9 15" id="KW-1133">Transmembrane helix</keyword>
<feature type="transmembrane region" description="Helical" evidence="15">
    <location>
        <begin position="7"/>
        <end position="24"/>
    </location>
</feature>
<evidence type="ECO:0000256" key="13">
    <source>
        <dbReference type="ARBA" id="ARBA00023264"/>
    </source>
</evidence>
<keyword evidence="17" id="KW-1185">Reference proteome</keyword>
<comment type="similarity">
    <text evidence="3">Belongs to the CDP-alcohol phosphatidyltransferase class-I family.</text>
</comment>
<dbReference type="GO" id="GO:0043337">
    <property type="term" value="F:cardiolipin synthase (CMP-forming)"/>
    <property type="evidence" value="ECO:0007669"/>
    <property type="project" value="TreeGrafter"/>
</dbReference>
<evidence type="ECO:0000256" key="7">
    <source>
        <dbReference type="ARBA" id="ARBA00022679"/>
    </source>
</evidence>
<reference evidence="16" key="1">
    <citation type="submission" date="2023-02" db="EMBL/GenBank/DDBJ databases">
        <title>Tahibacter soli sp. nov. isolated from soil.</title>
        <authorList>
            <person name="Baek J.H."/>
            <person name="Lee J.K."/>
            <person name="Choi D.G."/>
            <person name="Jeon C.O."/>
        </authorList>
    </citation>
    <scope>NUCLEOTIDE SEQUENCE</scope>
    <source>
        <strain evidence="16">BL</strain>
    </source>
</reference>
<proteinExistence type="inferred from homology"/>
<dbReference type="PANTHER" id="PTHR14269">
    <property type="entry name" value="CDP-DIACYLGLYCEROL--GLYCEROL-3-PHOSPHATE 3-PHOSPHATIDYLTRANSFERASE-RELATED"/>
    <property type="match status" value="1"/>
</dbReference>
<feature type="transmembrane region" description="Helical" evidence="15">
    <location>
        <begin position="152"/>
        <end position="170"/>
    </location>
</feature>
<dbReference type="EC" id="2.7.8.5" evidence="4"/>
<protein>
    <recommendedName>
        <fullName evidence="5">CDP-diacylglycerol--glycerol-3-phosphate 3-phosphatidyltransferase</fullName>
        <ecNumber evidence="4">2.7.8.5</ecNumber>
    </recommendedName>
</protein>
<keyword evidence="12" id="KW-0594">Phospholipid biosynthesis</keyword>
<dbReference type="InterPro" id="IPR004570">
    <property type="entry name" value="Phosphatidylglycerol_P_synth"/>
</dbReference>
<evidence type="ECO:0000256" key="4">
    <source>
        <dbReference type="ARBA" id="ARBA00013170"/>
    </source>
</evidence>
<feature type="transmembrane region" description="Helical" evidence="15">
    <location>
        <begin position="30"/>
        <end position="48"/>
    </location>
</feature>
<dbReference type="GO" id="GO:0032049">
    <property type="term" value="P:cardiolipin biosynthetic process"/>
    <property type="evidence" value="ECO:0007669"/>
    <property type="project" value="TreeGrafter"/>
</dbReference>
<dbReference type="GO" id="GO:0008444">
    <property type="term" value="F:CDP-diacylglycerol-glycerol-3-phosphate 3-phosphatidyltransferase activity"/>
    <property type="evidence" value="ECO:0007669"/>
    <property type="project" value="UniProtKB-EC"/>
</dbReference>
<evidence type="ECO:0000313" key="17">
    <source>
        <dbReference type="Proteomes" id="UP001139971"/>
    </source>
</evidence>
<dbReference type="InterPro" id="IPR000462">
    <property type="entry name" value="CDP-OH_P_trans"/>
</dbReference>
<dbReference type="PIRSF" id="PIRSF000847">
    <property type="entry name" value="Phos_ph_gly_syn"/>
    <property type="match status" value="1"/>
</dbReference>
<evidence type="ECO:0000256" key="10">
    <source>
        <dbReference type="ARBA" id="ARBA00023098"/>
    </source>
</evidence>
<dbReference type="Proteomes" id="UP001139971">
    <property type="component" value="Unassembled WGS sequence"/>
</dbReference>
<evidence type="ECO:0000256" key="3">
    <source>
        <dbReference type="ARBA" id="ARBA00010441"/>
    </source>
</evidence>
<keyword evidence="10" id="KW-0443">Lipid metabolism</keyword>
<comment type="caution">
    <text evidence="16">The sequence shown here is derived from an EMBL/GenBank/DDBJ whole genome shotgun (WGS) entry which is preliminary data.</text>
</comment>
<gene>
    <name evidence="16" type="ORF">OD750_005820</name>
</gene>
<dbReference type="EMBL" id="JAOVZO020000003">
    <property type="protein sequence ID" value="MDC8012060.1"/>
    <property type="molecule type" value="Genomic_DNA"/>
</dbReference>
<dbReference type="GO" id="GO:0016020">
    <property type="term" value="C:membrane"/>
    <property type="evidence" value="ECO:0007669"/>
    <property type="project" value="UniProtKB-SubCell"/>
</dbReference>
<evidence type="ECO:0000256" key="5">
    <source>
        <dbReference type="ARBA" id="ARBA00014944"/>
    </source>
</evidence>
<sequence length="188" mass="20453">MRHLPNILTFLRILLTVPLAWLLRDGRYDAALAVALVAGLTDALDGFLAKRFGWQSWLGGVLDPIADKLLLFVCFIGLAHVGALPVWLAWLVVGRDVVIVAGAVAYHNLIGPLTAQPSSLSKLTTCLQIALVLACLLHLSRFGDWPAWVNTAMFWTVAAATVVSGLDYVVHWGTKAWREGRASSGDKR</sequence>
<evidence type="ECO:0000256" key="2">
    <source>
        <dbReference type="ARBA" id="ARBA00005042"/>
    </source>
</evidence>